<proteinExistence type="predicted"/>
<name>A0ABT7JQ16_9HYPH</name>
<dbReference type="SUPFAM" id="SSF56300">
    <property type="entry name" value="Metallo-dependent phosphatases"/>
    <property type="match status" value="1"/>
</dbReference>
<dbReference type="EMBL" id="JARFYM010000003">
    <property type="protein sequence ID" value="MDL2398444.1"/>
    <property type="molecule type" value="Genomic_DNA"/>
</dbReference>
<dbReference type="Pfam" id="PF00149">
    <property type="entry name" value="Metallophos"/>
    <property type="match status" value="1"/>
</dbReference>
<dbReference type="PANTHER" id="PTHR42850:SF7">
    <property type="entry name" value="BIS(5'-NUCLEOSYL)-TETRAPHOSPHATASE PRPE [ASYMMETRICAL]"/>
    <property type="match status" value="1"/>
</dbReference>
<feature type="domain" description="Calcineurin-like phosphoesterase" evidence="1">
    <location>
        <begin position="8"/>
        <end position="135"/>
    </location>
</feature>
<dbReference type="InterPro" id="IPR004843">
    <property type="entry name" value="Calcineurin-like_PHP"/>
</dbReference>
<gene>
    <name evidence="2" type="ORF">PY649_05985</name>
</gene>
<dbReference type="PANTHER" id="PTHR42850">
    <property type="entry name" value="METALLOPHOSPHOESTERASE"/>
    <property type="match status" value="1"/>
</dbReference>
<dbReference type="InterPro" id="IPR029052">
    <property type="entry name" value="Metallo-depent_PP-like"/>
</dbReference>
<dbReference type="RefSeq" id="WP_285867295.1">
    <property type="nucleotide sequence ID" value="NZ_JARFYM010000003.1"/>
</dbReference>
<evidence type="ECO:0000313" key="3">
    <source>
        <dbReference type="Proteomes" id="UP001172645"/>
    </source>
</evidence>
<reference evidence="2" key="1">
    <citation type="submission" date="2023-06" db="EMBL/GenBank/DDBJ databases">
        <title>Phylogenetic Diversity of Rhizobium strains.</title>
        <authorList>
            <person name="Moura F.T."/>
            <person name="Helene L.C.F."/>
            <person name="Hungria M."/>
        </authorList>
    </citation>
    <scope>NUCLEOTIDE SEQUENCE</scope>
    <source>
        <strain evidence="2">CCGE526</strain>
    </source>
</reference>
<evidence type="ECO:0000259" key="1">
    <source>
        <dbReference type="Pfam" id="PF00149"/>
    </source>
</evidence>
<dbReference type="Proteomes" id="UP001172645">
    <property type="component" value="Unassembled WGS sequence"/>
</dbReference>
<accession>A0ABT7JQ16</accession>
<dbReference type="Gene3D" id="3.60.21.10">
    <property type="match status" value="1"/>
</dbReference>
<dbReference type="InterPro" id="IPR050126">
    <property type="entry name" value="Ap4A_hydrolase"/>
</dbReference>
<evidence type="ECO:0000313" key="2">
    <source>
        <dbReference type="EMBL" id="MDL2398444.1"/>
    </source>
</evidence>
<comment type="caution">
    <text evidence="2">The sequence shown here is derived from an EMBL/GenBank/DDBJ whole genome shotgun (WGS) entry which is preliminary data.</text>
</comment>
<keyword evidence="3" id="KW-1185">Reference proteome</keyword>
<organism evidence="2 3">
    <name type="scientific">Rhizobium mayense</name>
    <dbReference type="NCBI Taxonomy" id="1312184"/>
    <lineage>
        <taxon>Bacteria</taxon>
        <taxon>Pseudomonadati</taxon>
        <taxon>Pseudomonadota</taxon>
        <taxon>Alphaproteobacteria</taxon>
        <taxon>Hyphomicrobiales</taxon>
        <taxon>Rhizobiaceae</taxon>
        <taxon>Rhizobium/Agrobacterium group</taxon>
        <taxon>Rhizobium</taxon>
    </lineage>
</organism>
<protein>
    <submittedName>
        <fullName evidence="2">Metallophosphoesterase</fullName>
    </submittedName>
</protein>
<sequence>MSAHAHGIDVIPDIHADIDRLTRTLAYLGYQEKEQAWTHPEGRIAAFLGDFIDMGTQNAAVISLVRAMQQRGNAVAIMGNHELNALLYHEPGANSDGTNDGYMRAHNDKNTLQHQTFLEEFPLGHPRTRDVLDWFLTLPVFLDFPGLRLIHACWDSMHTETIRERNPDGRLRRSDLRELAFEDQATPFAKAVLTVLKGPEAELPSPYSFFDTKGHRRSAVRLNWWQPSAGTWRAAALSVPSPSDLPDTPVTDVMKINFYEADQKPVFFGHYKRLGQPVLDTSNALCLDYQHQPSAYRWDGETELSGERLISIPMPRSG</sequence>